<evidence type="ECO:0000313" key="2">
    <source>
        <dbReference type="EMBL" id="KAL3106723.1"/>
    </source>
</evidence>
<evidence type="ECO:0008006" key="4">
    <source>
        <dbReference type="Google" id="ProtNLM"/>
    </source>
</evidence>
<feature type="compositionally biased region" description="Basic and acidic residues" evidence="1">
    <location>
        <begin position="153"/>
        <end position="162"/>
    </location>
</feature>
<name>A0ABD2KV54_9BILA</name>
<evidence type="ECO:0000313" key="3">
    <source>
        <dbReference type="Proteomes" id="UP001620626"/>
    </source>
</evidence>
<organism evidence="2 3">
    <name type="scientific">Heterodera trifolii</name>
    <dbReference type="NCBI Taxonomy" id="157864"/>
    <lineage>
        <taxon>Eukaryota</taxon>
        <taxon>Metazoa</taxon>
        <taxon>Ecdysozoa</taxon>
        <taxon>Nematoda</taxon>
        <taxon>Chromadorea</taxon>
        <taxon>Rhabditida</taxon>
        <taxon>Tylenchina</taxon>
        <taxon>Tylenchomorpha</taxon>
        <taxon>Tylenchoidea</taxon>
        <taxon>Heteroderidae</taxon>
        <taxon>Heteroderinae</taxon>
        <taxon>Heterodera</taxon>
    </lineage>
</organism>
<dbReference type="EMBL" id="JBICBT010000638">
    <property type="protein sequence ID" value="KAL3106723.1"/>
    <property type="molecule type" value="Genomic_DNA"/>
</dbReference>
<feature type="region of interest" description="Disordered" evidence="1">
    <location>
        <begin position="153"/>
        <end position="238"/>
    </location>
</feature>
<dbReference type="Proteomes" id="UP001620626">
    <property type="component" value="Unassembled WGS sequence"/>
</dbReference>
<keyword evidence="3" id="KW-1185">Reference proteome</keyword>
<feature type="compositionally biased region" description="Basic and acidic residues" evidence="1">
    <location>
        <begin position="193"/>
        <end position="206"/>
    </location>
</feature>
<dbReference type="AlphaFoldDB" id="A0ABD2KV54"/>
<evidence type="ECO:0000256" key="1">
    <source>
        <dbReference type="SAM" id="MobiDB-lite"/>
    </source>
</evidence>
<proteinExistence type="predicted"/>
<sequence length="407" mass="44845">MAQSSQKIRHFSVSLIFIFFLALFFESIAPNDVVVKLVRRPRDNPTRIDLEEFINQGYEIAGMAENHSEHLFTLVKKEDDGTQAETHAKNGSNAVVDFISGENDVKTKAYLASCIDLGYEIVGMAKNCFGKHPPKIAKHCSAKLLFAFVKKDGTKAKDHGTNEPKSTQAKDLGTNDPKLQAKDLGTNDPKGTQAKDHGTNDPKLQAKDLGTNDPKGTQAKGHGTNDTKSKQAKAHGTNEPKAVVQLVLGAKDDQTKKDLANWINQGYAIAGMAKLCSGKLLFALVKKDGTKGKAHGTNGLNVQIQFQPDWPDYNNDQKERSLEFLINKRGYEIAGVAKTGETIHSLWPQPIFMWILVKIEEINIEMIEQQKDKQIEIVNHPKSKTAISKGVAKLVGLGQQLLKKRGN</sequence>
<gene>
    <name evidence="2" type="ORF">niasHT_019851</name>
</gene>
<comment type="caution">
    <text evidence="2">The sequence shown here is derived from an EMBL/GenBank/DDBJ whole genome shotgun (WGS) entry which is preliminary data.</text>
</comment>
<accession>A0ABD2KV54</accession>
<reference evidence="2 3" key="1">
    <citation type="submission" date="2024-10" db="EMBL/GenBank/DDBJ databases">
        <authorList>
            <person name="Kim D."/>
        </authorList>
    </citation>
    <scope>NUCLEOTIDE SEQUENCE [LARGE SCALE GENOMIC DNA]</scope>
    <source>
        <strain evidence="2">BH-2024</strain>
    </source>
</reference>
<protein>
    <recommendedName>
        <fullName evidence="4">Transmembrane protein</fullName>
    </recommendedName>
</protein>